<keyword evidence="3" id="KW-1185">Reference proteome</keyword>
<feature type="region of interest" description="Disordered" evidence="1">
    <location>
        <begin position="1"/>
        <end position="48"/>
    </location>
</feature>
<proteinExistence type="predicted"/>
<reference evidence="2 3" key="1">
    <citation type="submission" date="2017-03" db="EMBL/GenBank/DDBJ databases">
        <title>Genome Survey of Euroglyphus maynei.</title>
        <authorList>
            <person name="Arlian L.G."/>
            <person name="Morgan M.S."/>
            <person name="Rider S.D."/>
        </authorList>
    </citation>
    <scope>NUCLEOTIDE SEQUENCE [LARGE SCALE GENOMIC DNA]</scope>
    <source>
        <strain evidence="2">Arlian Lab</strain>
        <tissue evidence="2">Whole body</tissue>
    </source>
</reference>
<feature type="non-terminal residue" evidence="2">
    <location>
        <position position="48"/>
    </location>
</feature>
<evidence type="ECO:0000256" key="1">
    <source>
        <dbReference type="SAM" id="MobiDB-lite"/>
    </source>
</evidence>
<dbReference type="EMBL" id="MUJZ01020289">
    <property type="protein sequence ID" value="OTF80017.1"/>
    <property type="molecule type" value="Genomic_DNA"/>
</dbReference>
<evidence type="ECO:0000313" key="3">
    <source>
        <dbReference type="Proteomes" id="UP000194236"/>
    </source>
</evidence>
<accession>A0A1Y3BIR8</accession>
<organism evidence="2 3">
    <name type="scientific">Euroglyphus maynei</name>
    <name type="common">Mayne's house dust mite</name>
    <dbReference type="NCBI Taxonomy" id="6958"/>
    <lineage>
        <taxon>Eukaryota</taxon>
        <taxon>Metazoa</taxon>
        <taxon>Ecdysozoa</taxon>
        <taxon>Arthropoda</taxon>
        <taxon>Chelicerata</taxon>
        <taxon>Arachnida</taxon>
        <taxon>Acari</taxon>
        <taxon>Acariformes</taxon>
        <taxon>Sarcoptiformes</taxon>
        <taxon>Astigmata</taxon>
        <taxon>Psoroptidia</taxon>
        <taxon>Analgoidea</taxon>
        <taxon>Pyroglyphidae</taxon>
        <taxon>Pyroglyphinae</taxon>
        <taxon>Euroglyphus</taxon>
    </lineage>
</organism>
<name>A0A1Y3BIR8_EURMA</name>
<dbReference type="AlphaFoldDB" id="A0A1Y3BIR8"/>
<protein>
    <submittedName>
        <fullName evidence="2">Uncharacterized protein</fullName>
    </submittedName>
</protein>
<sequence length="48" mass="5423">MPSRQRAEACAQRSANAQCSGKRARSGTWPGMEYRRRSRWPGTGREAI</sequence>
<dbReference type="Proteomes" id="UP000194236">
    <property type="component" value="Unassembled WGS sequence"/>
</dbReference>
<comment type="caution">
    <text evidence="2">The sequence shown here is derived from an EMBL/GenBank/DDBJ whole genome shotgun (WGS) entry which is preliminary data.</text>
</comment>
<gene>
    <name evidence="2" type="ORF">BLA29_015534</name>
</gene>
<evidence type="ECO:0000313" key="2">
    <source>
        <dbReference type="EMBL" id="OTF80017.1"/>
    </source>
</evidence>